<name>A0A330LGU7_9BACT</name>
<dbReference type="InterPro" id="IPR011707">
    <property type="entry name" value="Cu-oxidase-like_N"/>
</dbReference>
<dbReference type="InterPro" id="IPR006311">
    <property type="entry name" value="TAT_signal"/>
</dbReference>
<evidence type="ECO:0000256" key="3">
    <source>
        <dbReference type="ARBA" id="ARBA00023008"/>
    </source>
</evidence>
<sequence>MDIHDHSVTRRVFLQRAGALGLLAAVEHLVPSSAWASATNGAAHSLPLSGTVIDLTIAETPFRLDGRTAPAITINGTIPGPVIRLKEGQQATLRVTNRLEEITSIHWHGLLLPPDMDGVPGVSFGGIKPGTTFTYQFPVRQSGTYWCHSHSGGQELLGMYAPMIIDPVEPEPFRYERDYVVMLSDWSFESPEALLAHLKKLPGYYNFQKRAAREFFSDVARSGWLPTLRDYLSWDRMRMDPTDFADVTGYTYTYLMNGLSPTGNWTGLFRPGDRVRLRFIVAAAMSFLDVRIPGLTMTVVQADGQNVQPVVVDEIRMGPAETYDVIVEPVEDRAYTIFAETMDRSGYARGTLAPQAGMSGEIPARRPRPLRTMEDMGMNMAGMAMEGMDMPGMKQNLNGSGMKMPGLATAGDRPSRKPSNDNPHMEHGPGMQPMPGMQDTPDMGTGDQDRSKMPGAEPVKHGPDDHGTGNQVVAEYSQNRMGEPGRGLEGSARRVLLYTDLKSLAPYPDQREPEREIELHLTGQMERYMWSFDGKKYSDEKAPIRFRYGERVRLTFVNDTMMEHPLHLHGMWMHLENGAGAYLPRKHTVIVKPAERLSVAISADASGRWAFHCHLLLHMEAGMFRVVEVSE</sequence>
<dbReference type="Pfam" id="PF00394">
    <property type="entry name" value="Cu-oxidase"/>
    <property type="match status" value="1"/>
</dbReference>
<dbReference type="EMBL" id="OUNR01000019">
    <property type="protein sequence ID" value="SPP66371.1"/>
    <property type="molecule type" value="Genomic_DNA"/>
</dbReference>
<feature type="compositionally biased region" description="Basic and acidic residues" evidence="4">
    <location>
        <begin position="447"/>
        <end position="467"/>
    </location>
</feature>
<keyword evidence="9" id="KW-1185">Reference proteome</keyword>
<dbReference type="Gene3D" id="2.60.40.420">
    <property type="entry name" value="Cupredoxins - blue copper proteins"/>
    <property type="match status" value="3"/>
</dbReference>
<dbReference type="GO" id="GO:0005507">
    <property type="term" value="F:copper ion binding"/>
    <property type="evidence" value="ECO:0007669"/>
    <property type="project" value="InterPro"/>
</dbReference>
<reference evidence="9" key="1">
    <citation type="submission" date="2018-04" db="EMBL/GenBank/DDBJ databases">
        <authorList>
            <person name="Lucker S."/>
            <person name="Sakoula D."/>
        </authorList>
    </citation>
    <scope>NUCLEOTIDE SEQUENCE [LARGE SCALE GENOMIC DNA]</scope>
</reference>
<feature type="domain" description="Plastocyanin-like" evidence="7">
    <location>
        <begin position="59"/>
        <end position="167"/>
    </location>
</feature>
<dbReference type="CDD" id="cd13896">
    <property type="entry name" value="CuRO_3_CopA"/>
    <property type="match status" value="1"/>
</dbReference>
<dbReference type="PROSITE" id="PS51318">
    <property type="entry name" value="TAT"/>
    <property type="match status" value="1"/>
</dbReference>
<feature type="domain" description="Plastocyanin-like" evidence="5">
    <location>
        <begin position="248"/>
        <end position="342"/>
    </location>
</feature>
<dbReference type="InParanoid" id="A0A330LGU7"/>
<keyword evidence="3" id="KW-0186">Copper</keyword>
<dbReference type="Pfam" id="PF07731">
    <property type="entry name" value="Cu-oxidase_2"/>
    <property type="match status" value="1"/>
</dbReference>
<dbReference type="AlphaFoldDB" id="A0A330LGU7"/>
<dbReference type="InterPro" id="IPR006376">
    <property type="entry name" value="Cu-R_CopA"/>
</dbReference>
<keyword evidence="1" id="KW-0479">Metal-binding</keyword>
<dbReference type="Proteomes" id="UP000248168">
    <property type="component" value="Unassembled WGS sequence"/>
</dbReference>
<dbReference type="InterPro" id="IPR034284">
    <property type="entry name" value="CuRO_1_CopA"/>
</dbReference>
<dbReference type="InterPro" id="IPR034279">
    <property type="entry name" value="CuRO_3_CopA"/>
</dbReference>
<dbReference type="InterPro" id="IPR001117">
    <property type="entry name" value="Cu-oxidase_2nd"/>
</dbReference>
<organism evidence="8 9">
    <name type="scientific">Nitrospira lenta</name>
    <dbReference type="NCBI Taxonomy" id="1436998"/>
    <lineage>
        <taxon>Bacteria</taxon>
        <taxon>Pseudomonadati</taxon>
        <taxon>Nitrospirota</taxon>
        <taxon>Nitrospiria</taxon>
        <taxon>Nitrospirales</taxon>
        <taxon>Nitrospiraceae</taxon>
        <taxon>Nitrospira</taxon>
    </lineage>
</organism>
<dbReference type="PANTHER" id="PTHR11709">
    <property type="entry name" value="MULTI-COPPER OXIDASE"/>
    <property type="match status" value="1"/>
</dbReference>
<keyword evidence="2" id="KW-0560">Oxidoreductase</keyword>
<evidence type="ECO:0000313" key="9">
    <source>
        <dbReference type="Proteomes" id="UP000248168"/>
    </source>
</evidence>
<dbReference type="PROSITE" id="PS00079">
    <property type="entry name" value="MULTICOPPER_OXIDASE1"/>
    <property type="match status" value="1"/>
</dbReference>
<feature type="domain" description="Plastocyanin-like" evidence="6">
    <location>
        <begin position="511"/>
        <end position="630"/>
    </location>
</feature>
<dbReference type="SUPFAM" id="SSF49503">
    <property type="entry name" value="Cupredoxins"/>
    <property type="match status" value="3"/>
</dbReference>
<protein>
    <submittedName>
        <fullName evidence="8">Copper resistance protein A</fullName>
    </submittedName>
</protein>
<dbReference type="InterPro" id="IPR011706">
    <property type="entry name" value="Cu-oxidase_C"/>
</dbReference>
<evidence type="ECO:0000259" key="5">
    <source>
        <dbReference type="Pfam" id="PF00394"/>
    </source>
</evidence>
<accession>A0A330LGU7</accession>
<evidence type="ECO:0000256" key="4">
    <source>
        <dbReference type="SAM" id="MobiDB-lite"/>
    </source>
</evidence>
<dbReference type="PANTHER" id="PTHR11709:SF394">
    <property type="entry name" value="FI03373P-RELATED"/>
    <property type="match status" value="1"/>
</dbReference>
<dbReference type="GO" id="GO:0016491">
    <property type="term" value="F:oxidoreductase activity"/>
    <property type="evidence" value="ECO:0007669"/>
    <property type="project" value="UniProtKB-KW"/>
</dbReference>
<proteinExistence type="predicted"/>
<dbReference type="RefSeq" id="WP_121990541.1">
    <property type="nucleotide sequence ID" value="NZ_OUNR01000019.1"/>
</dbReference>
<dbReference type="InterPro" id="IPR008972">
    <property type="entry name" value="Cupredoxin"/>
</dbReference>
<gene>
    <name evidence="8" type="primary">copA</name>
    <name evidence="8" type="ORF">NITLEN_60174</name>
</gene>
<evidence type="ECO:0000313" key="8">
    <source>
        <dbReference type="EMBL" id="SPP66371.1"/>
    </source>
</evidence>
<dbReference type="NCBIfam" id="TIGR01480">
    <property type="entry name" value="copper_res_A"/>
    <property type="match status" value="1"/>
</dbReference>
<dbReference type="Pfam" id="PF07732">
    <property type="entry name" value="Cu-oxidase_3"/>
    <property type="match status" value="1"/>
</dbReference>
<dbReference type="OrthoDB" id="9757546at2"/>
<feature type="region of interest" description="Disordered" evidence="4">
    <location>
        <begin position="397"/>
        <end position="470"/>
    </location>
</feature>
<evidence type="ECO:0000259" key="7">
    <source>
        <dbReference type="Pfam" id="PF07732"/>
    </source>
</evidence>
<dbReference type="PROSITE" id="PS00080">
    <property type="entry name" value="MULTICOPPER_OXIDASE2"/>
    <property type="match status" value="1"/>
</dbReference>
<dbReference type="GO" id="GO:0042597">
    <property type="term" value="C:periplasmic space"/>
    <property type="evidence" value="ECO:0007669"/>
    <property type="project" value="InterPro"/>
</dbReference>
<dbReference type="InterPro" id="IPR002355">
    <property type="entry name" value="Cu_oxidase_Cu_BS"/>
</dbReference>
<dbReference type="CDD" id="cd13874">
    <property type="entry name" value="CuRO_2_CopA"/>
    <property type="match status" value="1"/>
</dbReference>
<dbReference type="InterPro" id="IPR045087">
    <property type="entry name" value="Cu-oxidase_fam"/>
</dbReference>
<dbReference type="InterPro" id="IPR034282">
    <property type="entry name" value="CuRO_2_CopA"/>
</dbReference>
<feature type="compositionally biased region" description="Basic and acidic residues" evidence="4">
    <location>
        <begin position="413"/>
        <end position="427"/>
    </location>
</feature>
<evidence type="ECO:0000256" key="1">
    <source>
        <dbReference type="ARBA" id="ARBA00022723"/>
    </source>
</evidence>
<dbReference type="CDD" id="cd13848">
    <property type="entry name" value="CuRO_1_CopA"/>
    <property type="match status" value="1"/>
</dbReference>
<evidence type="ECO:0000256" key="2">
    <source>
        <dbReference type="ARBA" id="ARBA00023002"/>
    </source>
</evidence>
<evidence type="ECO:0000259" key="6">
    <source>
        <dbReference type="Pfam" id="PF07731"/>
    </source>
</evidence>
<dbReference type="InterPro" id="IPR033138">
    <property type="entry name" value="Cu_oxidase_CS"/>
</dbReference>